<accession>A0A8H3J2T2</accession>
<evidence type="ECO:0000256" key="1">
    <source>
        <dbReference type="SAM" id="MobiDB-lite"/>
    </source>
</evidence>
<dbReference type="AlphaFoldDB" id="A0A8H3J2T2"/>
<feature type="compositionally biased region" description="Low complexity" evidence="1">
    <location>
        <begin position="1"/>
        <end position="13"/>
    </location>
</feature>
<comment type="caution">
    <text evidence="2">The sequence shown here is derived from an EMBL/GenBank/DDBJ whole genome shotgun (WGS) entry which is preliminary data.</text>
</comment>
<dbReference type="OrthoDB" id="410267at2759"/>
<dbReference type="Proteomes" id="UP000664203">
    <property type="component" value="Unassembled WGS sequence"/>
</dbReference>
<organism evidence="2 3">
    <name type="scientific">Alectoria fallacina</name>
    <dbReference type="NCBI Taxonomy" id="1903189"/>
    <lineage>
        <taxon>Eukaryota</taxon>
        <taxon>Fungi</taxon>
        <taxon>Dikarya</taxon>
        <taxon>Ascomycota</taxon>
        <taxon>Pezizomycotina</taxon>
        <taxon>Lecanoromycetes</taxon>
        <taxon>OSLEUM clade</taxon>
        <taxon>Lecanoromycetidae</taxon>
        <taxon>Lecanorales</taxon>
        <taxon>Lecanorineae</taxon>
        <taxon>Parmeliaceae</taxon>
        <taxon>Alectoria</taxon>
    </lineage>
</organism>
<dbReference type="EMBL" id="CAJPDR010000559">
    <property type="protein sequence ID" value="CAF9939656.1"/>
    <property type="molecule type" value="Genomic_DNA"/>
</dbReference>
<gene>
    <name evidence="2" type="ORF">ALECFALPRED_008208</name>
</gene>
<reference evidence="2" key="1">
    <citation type="submission" date="2021-03" db="EMBL/GenBank/DDBJ databases">
        <authorList>
            <person name="Tagirdzhanova G."/>
        </authorList>
    </citation>
    <scope>NUCLEOTIDE SEQUENCE</scope>
</reference>
<feature type="region of interest" description="Disordered" evidence="1">
    <location>
        <begin position="1"/>
        <end position="29"/>
    </location>
</feature>
<proteinExistence type="predicted"/>
<evidence type="ECO:0000313" key="3">
    <source>
        <dbReference type="Proteomes" id="UP000664203"/>
    </source>
</evidence>
<sequence>MSSSSAADTAHAAVPTLDLESKPHNVPGDKVLDDAINQKPRQVAHHLPEGGLKAWLVVLGCWCTSFASFGYVNSFGHFFQATLHPT</sequence>
<name>A0A8H3J2T2_9LECA</name>
<protein>
    <submittedName>
        <fullName evidence="2">Uncharacterized protein</fullName>
    </submittedName>
</protein>
<evidence type="ECO:0000313" key="2">
    <source>
        <dbReference type="EMBL" id="CAF9939656.1"/>
    </source>
</evidence>
<keyword evidence="3" id="KW-1185">Reference proteome</keyword>